<sequence>MKTADNLKDAELFCFLAARKPLLKLRIELKVLSDNIVNDLARQLDCTRLLLTATGELYNSASINAFFHRCLQYGNFLNQVCPIL</sequence>
<dbReference type="Proteomes" id="UP000278627">
    <property type="component" value="Unassembled WGS sequence"/>
</dbReference>
<gene>
    <name evidence="2" type="ORF">BPAG_LOCUS7406</name>
</gene>
<evidence type="ECO:0000259" key="1">
    <source>
        <dbReference type="PROSITE" id="PS51444"/>
    </source>
</evidence>
<evidence type="ECO:0000313" key="3">
    <source>
        <dbReference type="Proteomes" id="UP000278627"/>
    </source>
</evidence>
<dbReference type="PROSITE" id="PS51444">
    <property type="entry name" value="FH2"/>
    <property type="match status" value="1"/>
</dbReference>
<dbReference type="AlphaFoldDB" id="A0A0N4TGV5"/>
<organism evidence="4">
    <name type="scientific">Brugia pahangi</name>
    <name type="common">Filarial nematode worm</name>
    <dbReference type="NCBI Taxonomy" id="6280"/>
    <lineage>
        <taxon>Eukaryota</taxon>
        <taxon>Metazoa</taxon>
        <taxon>Ecdysozoa</taxon>
        <taxon>Nematoda</taxon>
        <taxon>Chromadorea</taxon>
        <taxon>Rhabditida</taxon>
        <taxon>Spirurina</taxon>
        <taxon>Spiruromorpha</taxon>
        <taxon>Filarioidea</taxon>
        <taxon>Onchocercidae</taxon>
        <taxon>Brugia</taxon>
    </lineage>
</organism>
<protein>
    <submittedName>
        <fullName evidence="4">FH2 domain-containing protein</fullName>
    </submittedName>
</protein>
<dbReference type="STRING" id="6280.A0A0N4TGV5"/>
<keyword evidence="3" id="KW-1185">Reference proteome</keyword>
<dbReference type="WBParaSite" id="BPAG_0000744301-mRNA-1">
    <property type="protein sequence ID" value="BPAG_0000744301-mRNA-1"/>
    <property type="gene ID" value="BPAG_0000744301"/>
</dbReference>
<dbReference type="EMBL" id="UZAD01008350">
    <property type="protein sequence ID" value="VDN88592.1"/>
    <property type="molecule type" value="Genomic_DNA"/>
</dbReference>
<reference evidence="4" key="1">
    <citation type="submission" date="2017-02" db="UniProtKB">
        <authorList>
            <consortium name="WormBaseParasite"/>
        </authorList>
    </citation>
    <scope>IDENTIFICATION</scope>
</reference>
<dbReference type="InterPro" id="IPR015425">
    <property type="entry name" value="FH2_Formin"/>
</dbReference>
<dbReference type="SUPFAM" id="SSF101447">
    <property type="entry name" value="Formin homology 2 domain (FH2 domain)"/>
    <property type="match status" value="1"/>
</dbReference>
<name>A0A0N4TGV5_BRUPA</name>
<reference evidence="2 3" key="2">
    <citation type="submission" date="2018-11" db="EMBL/GenBank/DDBJ databases">
        <authorList>
            <consortium name="Pathogen Informatics"/>
        </authorList>
    </citation>
    <scope>NUCLEOTIDE SEQUENCE [LARGE SCALE GENOMIC DNA]</scope>
</reference>
<feature type="domain" description="FH2" evidence="1">
    <location>
        <begin position="1"/>
        <end position="84"/>
    </location>
</feature>
<evidence type="ECO:0000313" key="2">
    <source>
        <dbReference type="EMBL" id="VDN88592.1"/>
    </source>
</evidence>
<accession>A0A0N4TGV5</accession>
<evidence type="ECO:0000313" key="4">
    <source>
        <dbReference type="WBParaSite" id="BPAG_0000744301-mRNA-1"/>
    </source>
</evidence>
<proteinExistence type="predicted"/>